<comment type="caution">
    <text evidence="3">The sequence shown here is derived from an EMBL/GenBank/DDBJ whole genome shotgun (WGS) entry which is preliminary data.</text>
</comment>
<dbReference type="GeneID" id="92028354"/>
<accession>A0ABR1LTV0</accession>
<name>A0ABR1LTV0_9PEZI</name>
<proteinExistence type="predicted"/>
<feature type="compositionally biased region" description="Polar residues" evidence="1">
    <location>
        <begin position="137"/>
        <end position="148"/>
    </location>
</feature>
<keyword evidence="4" id="KW-1185">Reference proteome</keyword>
<feature type="transmembrane region" description="Helical" evidence="2">
    <location>
        <begin position="38"/>
        <end position="58"/>
    </location>
</feature>
<keyword evidence="2" id="KW-0472">Membrane</keyword>
<evidence type="ECO:0000256" key="1">
    <source>
        <dbReference type="SAM" id="MobiDB-lite"/>
    </source>
</evidence>
<keyword evidence="2" id="KW-0812">Transmembrane</keyword>
<evidence type="ECO:0000313" key="4">
    <source>
        <dbReference type="Proteomes" id="UP001360953"/>
    </source>
</evidence>
<dbReference type="RefSeq" id="XP_066656287.1">
    <property type="nucleotide sequence ID" value="XM_066795448.1"/>
</dbReference>
<gene>
    <name evidence="3" type="ORF">J3D65DRAFT_336139</name>
</gene>
<sequence>MVWLSILPEQLSAFEAWVARFFVRLPPRRRSSHQSHSALGPSCALLTVAQIFLSAITIGPWAFLIVYDLILYLVRTILYELPAIGGRARGKRRPRAPSLTERPSGNKRHFNFVRPNPSADEDSAYASGQSFEDPRQIKTQNRSLEQET</sequence>
<dbReference type="Proteomes" id="UP001360953">
    <property type="component" value="Unassembled WGS sequence"/>
</dbReference>
<feature type="region of interest" description="Disordered" evidence="1">
    <location>
        <begin position="87"/>
        <end position="148"/>
    </location>
</feature>
<dbReference type="EMBL" id="JBBPEH010000005">
    <property type="protein sequence ID" value="KAK7538600.1"/>
    <property type="molecule type" value="Genomic_DNA"/>
</dbReference>
<evidence type="ECO:0000313" key="3">
    <source>
        <dbReference type="EMBL" id="KAK7538600.1"/>
    </source>
</evidence>
<keyword evidence="2" id="KW-1133">Transmembrane helix</keyword>
<protein>
    <submittedName>
        <fullName evidence="3">Uncharacterized protein</fullName>
    </submittedName>
</protein>
<evidence type="ECO:0000256" key="2">
    <source>
        <dbReference type="SAM" id="Phobius"/>
    </source>
</evidence>
<reference evidence="3 4" key="1">
    <citation type="submission" date="2024-04" db="EMBL/GenBank/DDBJ databases">
        <title>Phyllosticta paracitricarpa is synonymous to the EU quarantine fungus P. citricarpa based on phylogenomic analyses.</title>
        <authorList>
            <consortium name="Lawrence Berkeley National Laboratory"/>
            <person name="Van ingen-buijs V.A."/>
            <person name="Van westerhoven A.C."/>
            <person name="Haridas S."/>
            <person name="Skiadas P."/>
            <person name="Martin F."/>
            <person name="Groenewald J.Z."/>
            <person name="Crous P.W."/>
            <person name="Seidl M.F."/>
        </authorList>
    </citation>
    <scope>NUCLEOTIDE SEQUENCE [LARGE SCALE GENOMIC DNA]</scope>
    <source>
        <strain evidence="3 4">CPC 17464</strain>
    </source>
</reference>
<organism evidence="3 4">
    <name type="scientific">Phyllosticta citribraziliensis</name>
    <dbReference type="NCBI Taxonomy" id="989973"/>
    <lineage>
        <taxon>Eukaryota</taxon>
        <taxon>Fungi</taxon>
        <taxon>Dikarya</taxon>
        <taxon>Ascomycota</taxon>
        <taxon>Pezizomycotina</taxon>
        <taxon>Dothideomycetes</taxon>
        <taxon>Dothideomycetes incertae sedis</taxon>
        <taxon>Botryosphaeriales</taxon>
        <taxon>Phyllostictaceae</taxon>
        <taxon>Phyllosticta</taxon>
    </lineage>
</organism>